<dbReference type="InterPro" id="IPR030395">
    <property type="entry name" value="GP_PDE_dom"/>
</dbReference>
<name>A0A9D0ZXG1_9FIRM</name>
<dbReference type="AlphaFoldDB" id="A0A9D0ZXG1"/>
<dbReference type="GO" id="GO:0008081">
    <property type="term" value="F:phosphoric diester hydrolase activity"/>
    <property type="evidence" value="ECO:0007669"/>
    <property type="project" value="InterPro"/>
</dbReference>
<dbReference type="InterPro" id="IPR017946">
    <property type="entry name" value="PLC-like_Pdiesterase_TIM-brl"/>
</dbReference>
<evidence type="ECO:0000313" key="3">
    <source>
        <dbReference type="Proteomes" id="UP000886886"/>
    </source>
</evidence>
<reference evidence="2" key="1">
    <citation type="submission" date="2020-10" db="EMBL/GenBank/DDBJ databases">
        <authorList>
            <person name="Gilroy R."/>
        </authorList>
    </citation>
    <scope>NUCLEOTIDE SEQUENCE</scope>
    <source>
        <strain evidence="2">ChiSjej3B21-11622</strain>
    </source>
</reference>
<dbReference type="CDD" id="cd08585">
    <property type="entry name" value="GDPD_like_3"/>
    <property type="match status" value="1"/>
</dbReference>
<dbReference type="GO" id="GO:0006629">
    <property type="term" value="P:lipid metabolic process"/>
    <property type="evidence" value="ECO:0007669"/>
    <property type="project" value="InterPro"/>
</dbReference>
<organism evidence="2 3">
    <name type="scientific">Candidatus Limivivens merdigallinarum</name>
    <dbReference type="NCBI Taxonomy" id="2840859"/>
    <lineage>
        <taxon>Bacteria</taxon>
        <taxon>Bacillati</taxon>
        <taxon>Bacillota</taxon>
        <taxon>Clostridia</taxon>
        <taxon>Lachnospirales</taxon>
        <taxon>Lachnospiraceae</taxon>
        <taxon>Lachnospiraceae incertae sedis</taxon>
        <taxon>Candidatus Limivivens</taxon>
    </lineage>
</organism>
<gene>
    <name evidence="2" type="ORF">IAB26_12330</name>
</gene>
<evidence type="ECO:0000313" key="2">
    <source>
        <dbReference type="EMBL" id="HIQ97336.1"/>
    </source>
</evidence>
<protein>
    <submittedName>
        <fullName evidence="2">Glycerophosphodiester phosphodiesterase</fullName>
    </submittedName>
</protein>
<reference evidence="2" key="2">
    <citation type="journal article" date="2021" name="PeerJ">
        <title>Extensive microbial diversity within the chicken gut microbiome revealed by metagenomics and culture.</title>
        <authorList>
            <person name="Gilroy R."/>
            <person name="Ravi A."/>
            <person name="Getino M."/>
            <person name="Pursley I."/>
            <person name="Horton D.L."/>
            <person name="Alikhan N.F."/>
            <person name="Baker D."/>
            <person name="Gharbi K."/>
            <person name="Hall N."/>
            <person name="Watson M."/>
            <person name="Adriaenssens E.M."/>
            <person name="Foster-Nyarko E."/>
            <person name="Jarju S."/>
            <person name="Secka A."/>
            <person name="Antonio M."/>
            <person name="Oren A."/>
            <person name="Chaudhuri R.R."/>
            <person name="La Ragione R."/>
            <person name="Hildebrand F."/>
            <person name="Pallen M.J."/>
        </authorList>
    </citation>
    <scope>NUCLEOTIDE SEQUENCE</scope>
    <source>
        <strain evidence="2">ChiSjej3B21-11622</strain>
    </source>
</reference>
<dbReference type="PROSITE" id="PS51704">
    <property type="entry name" value="GP_PDE"/>
    <property type="match status" value="1"/>
</dbReference>
<dbReference type="PANTHER" id="PTHR46211">
    <property type="entry name" value="GLYCEROPHOSPHORYL DIESTER PHOSPHODIESTERASE"/>
    <property type="match status" value="1"/>
</dbReference>
<dbReference type="EMBL" id="DVFT01000182">
    <property type="protein sequence ID" value="HIQ97336.1"/>
    <property type="molecule type" value="Genomic_DNA"/>
</dbReference>
<evidence type="ECO:0000259" key="1">
    <source>
        <dbReference type="PROSITE" id="PS51704"/>
    </source>
</evidence>
<sequence length="273" mass="32046">MRWNDKAVLEVTTGGIALLLWLLKPARKDRISMAPFREYDYAHRGYHNITEGIPENSMKAFQRAVERGYGMEMDVHLTKDDKLVVVHDDNLKRLCGVDKCVADCTWEELASFRLLGTEERIPSLSEVLALVDGRTPLIIELKTEKGNYDKLCREACAMLDSYRGLWCMESFDPRTVRWLKQNRPDIIRGQLLEHFRRHGTMIHPAHDFLGRNLFSNFLTKPDFIAYQYKDRECLALRLVKKLYRVQEVSWTVKDRKTARRLKKEGCMIIFENY</sequence>
<dbReference type="PANTHER" id="PTHR46211:SF1">
    <property type="entry name" value="GLYCEROPHOSPHODIESTER PHOSPHODIESTERASE, CYTOPLASMIC"/>
    <property type="match status" value="1"/>
</dbReference>
<dbReference type="Gene3D" id="3.20.20.190">
    <property type="entry name" value="Phosphatidylinositol (PI) phosphodiesterase"/>
    <property type="match status" value="1"/>
</dbReference>
<accession>A0A9D0ZXG1</accession>
<dbReference type="SUPFAM" id="SSF51695">
    <property type="entry name" value="PLC-like phosphodiesterases"/>
    <property type="match status" value="1"/>
</dbReference>
<dbReference type="Proteomes" id="UP000886886">
    <property type="component" value="Unassembled WGS sequence"/>
</dbReference>
<comment type="caution">
    <text evidence="2">The sequence shown here is derived from an EMBL/GenBank/DDBJ whole genome shotgun (WGS) entry which is preliminary data.</text>
</comment>
<feature type="domain" description="GP-PDE" evidence="1">
    <location>
        <begin position="38"/>
        <end position="273"/>
    </location>
</feature>
<proteinExistence type="predicted"/>
<dbReference type="Pfam" id="PF03009">
    <property type="entry name" value="GDPD"/>
    <property type="match status" value="1"/>
</dbReference>